<dbReference type="Pfam" id="PF05636">
    <property type="entry name" value="HIGH_NTase1"/>
    <property type="match status" value="1"/>
</dbReference>
<comment type="catalytic activity">
    <reaction evidence="3">
        <text>cytidine(34) in elongator tRNA(Met) + acetate + ATP = N(4)-acetylcytidine(34) in elongator tRNA(Met) + AMP + diphosphate</text>
        <dbReference type="Rhea" id="RHEA:58144"/>
        <dbReference type="Rhea" id="RHEA-COMP:10693"/>
        <dbReference type="Rhea" id="RHEA-COMP:10694"/>
        <dbReference type="ChEBI" id="CHEBI:30089"/>
        <dbReference type="ChEBI" id="CHEBI:30616"/>
        <dbReference type="ChEBI" id="CHEBI:33019"/>
        <dbReference type="ChEBI" id="CHEBI:74900"/>
        <dbReference type="ChEBI" id="CHEBI:82748"/>
        <dbReference type="ChEBI" id="CHEBI:456215"/>
    </reaction>
</comment>
<comment type="similarity">
    <text evidence="3">Belongs to the TmcAL family.</text>
</comment>
<keyword evidence="2 3" id="KW-0819">tRNA processing</keyword>
<feature type="binding site" evidence="3">
    <location>
        <position position="152"/>
    </location>
    <ligand>
        <name>ATP</name>
        <dbReference type="ChEBI" id="CHEBI:30616"/>
    </ligand>
</feature>
<dbReference type="InterPro" id="IPR014729">
    <property type="entry name" value="Rossmann-like_a/b/a_fold"/>
</dbReference>
<keyword evidence="3" id="KW-0547">Nucleotide-binding</keyword>
<keyword evidence="3" id="KW-0963">Cytoplasm</keyword>
<dbReference type="GO" id="GO:0005737">
    <property type="term" value="C:cytoplasm"/>
    <property type="evidence" value="ECO:0007669"/>
    <property type="project" value="UniProtKB-SubCell"/>
</dbReference>
<dbReference type="SUPFAM" id="SSF52374">
    <property type="entry name" value="Nucleotidylyl transferase"/>
    <property type="match status" value="1"/>
</dbReference>
<dbReference type="EMBL" id="CP093361">
    <property type="protein sequence ID" value="UQS86697.1"/>
    <property type="molecule type" value="Genomic_DNA"/>
</dbReference>
<keyword evidence="3" id="KW-0694">RNA-binding</keyword>
<dbReference type="Gene3D" id="3.40.50.620">
    <property type="entry name" value="HUPs"/>
    <property type="match status" value="1"/>
</dbReference>
<evidence type="ECO:0000313" key="4">
    <source>
        <dbReference type="EMBL" id="UQS86697.1"/>
    </source>
</evidence>
<feature type="binding site" evidence="3">
    <location>
        <begin position="177"/>
        <end position="178"/>
    </location>
    <ligand>
        <name>ATP</name>
        <dbReference type="ChEBI" id="CHEBI:30616"/>
    </ligand>
</feature>
<comment type="subcellular location">
    <subcellularLocation>
        <location evidence="3">Cytoplasm</location>
    </subcellularLocation>
</comment>
<dbReference type="PANTHER" id="PTHR37825:SF1">
    <property type="entry name" value="TRNA(MET) CYTIDINE ACETATE LIGASE"/>
    <property type="match status" value="1"/>
</dbReference>
<dbReference type="GO" id="GO:0006400">
    <property type="term" value="P:tRNA modification"/>
    <property type="evidence" value="ECO:0007669"/>
    <property type="project" value="UniProtKB-UniRule"/>
</dbReference>
<keyword evidence="3" id="KW-0820">tRNA-binding</keyword>
<dbReference type="AlphaFoldDB" id="A0A976RRS0"/>
<name>A0A976RRS0_9LACO</name>
<dbReference type="RefSeq" id="WP_260116498.1">
    <property type="nucleotide sequence ID" value="NZ_CP093361.1"/>
</dbReference>
<dbReference type="InterPro" id="IPR008513">
    <property type="entry name" value="tRNA(Met)_cyd_acetate_ligase"/>
</dbReference>
<accession>A0A976RRS0</accession>
<keyword evidence="3" id="KW-0067">ATP-binding</keyword>
<keyword evidence="1 3" id="KW-0436">Ligase</keyword>
<dbReference type="GO" id="GO:0016879">
    <property type="term" value="F:ligase activity, forming carbon-nitrogen bonds"/>
    <property type="evidence" value="ECO:0007669"/>
    <property type="project" value="UniProtKB-UniRule"/>
</dbReference>
<dbReference type="Proteomes" id="UP000831181">
    <property type="component" value="Chromosome"/>
</dbReference>
<evidence type="ECO:0000256" key="2">
    <source>
        <dbReference type="ARBA" id="ARBA00022694"/>
    </source>
</evidence>
<evidence type="ECO:0000313" key="5">
    <source>
        <dbReference type="Proteomes" id="UP000831181"/>
    </source>
</evidence>
<sequence>MLSAVGIVAEYNPFHNGHQYQLQAARRRSDADVVIAIMSGNWVQRGAPAIYDKWIRTEMALAAGVDLVVELPIFSAVQPADRFATGAMQLVTQLGCQSLAFGCEHPEYDFAALGQIQLHDDAQHFTNYQQPYPALIQSALRDQFGVSIDQPNDILGFNYARALDELGQRLNLIPIQRIGSQHHDQGVHTQFASGSAIRQLMVSGQQSQIAAVMPPSGVRLSASETPLSWQSFWPLLRYQLMTTSLEALTQRYQMTEGLEHRLRASAIKHPQFDAFLNAVKTKRYTFARIQRLLVAVLLQLNSSEMLDQHPYLRVLGFNRLGQAYLRQVKKQIQLPIISKIDQSVLQSQLRAEFKAGLVTQMKTHRSEDLYRHPIIKK</sequence>
<protein>
    <recommendedName>
        <fullName evidence="3">tRNA(Met) cytidine acetate ligase</fullName>
        <ecNumber evidence="3">6.3.4.-</ecNumber>
    </recommendedName>
</protein>
<dbReference type="PANTHER" id="PTHR37825">
    <property type="entry name" value="TRNA(MET) CYTIDINE ACETATE LIGASE"/>
    <property type="match status" value="1"/>
</dbReference>
<keyword evidence="5" id="KW-1185">Reference proteome</keyword>
<dbReference type="EC" id="6.3.4.-" evidence="3"/>
<organism evidence="4 5">
    <name type="scientific">Nicoliella spurrieriana</name>
    <dbReference type="NCBI Taxonomy" id="2925830"/>
    <lineage>
        <taxon>Bacteria</taxon>
        <taxon>Bacillati</taxon>
        <taxon>Bacillota</taxon>
        <taxon>Bacilli</taxon>
        <taxon>Lactobacillales</taxon>
        <taxon>Lactobacillaceae</taxon>
        <taxon>Nicoliella</taxon>
    </lineage>
</organism>
<feature type="binding site" evidence="3">
    <location>
        <begin position="8"/>
        <end position="21"/>
    </location>
    <ligand>
        <name>ATP</name>
        <dbReference type="ChEBI" id="CHEBI:30616"/>
    </ligand>
</feature>
<evidence type="ECO:0000256" key="1">
    <source>
        <dbReference type="ARBA" id="ARBA00022598"/>
    </source>
</evidence>
<dbReference type="NCBIfam" id="NF010191">
    <property type="entry name" value="PRK13670.1"/>
    <property type="match status" value="1"/>
</dbReference>
<reference evidence="4" key="1">
    <citation type="journal article" date="2022" name="Int. J. Syst. Evol. Microbiol.">
        <title>Apilactobacillus apisilvae sp. nov., Nicolia spurrieriana gen. nov. sp. nov., Bombilactobacillus folatiphilus sp. nov. and Bombilactobacillus thymidiniphilus sp. nov., four new lactic acid bacterial isolates from stingless bees Tetragonula carbonaria and Austroplebeia australis.</title>
        <authorList>
            <person name="Oliphant S.A."/>
            <person name="Watson-Haigh N.S."/>
            <person name="Sumby K.M."/>
            <person name="Gardner J."/>
            <person name="Groom S."/>
            <person name="Jiranek V."/>
        </authorList>
    </citation>
    <scope>NUCLEOTIDE SEQUENCE</scope>
    <source>
        <strain evidence="4">SGEP1_A5</strain>
    </source>
</reference>
<feature type="binding site" evidence="3">
    <location>
        <position position="102"/>
    </location>
    <ligand>
        <name>ATP</name>
        <dbReference type="ChEBI" id="CHEBI:30616"/>
    </ligand>
</feature>
<proteinExistence type="inferred from homology"/>
<dbReference type="HAMAP" id="MF_01539">
    <property type="entry name" value="TmcAL"/>
    <property type="match status" value="1"/>
</dbReference>
<dbReference type="GO" id="GO:0005524">
    <property type="term" value="F:ATP binding"/>
    <property type="evidence" value="ECO:0007669"/>
    <property type="project" value="UniProtKB-KW"/>
</dbReference>
<dbReference type="GO" id="GO:0000049">
    <property type="term" value="F:tRNA binding"/>
    <property type="evidence" value="ECO:0007669"/>
    <property type="project" value="UniProtKB-KW"/>
</dbReference>
<evidence type="ECO:0000256" key="3">
    <source>
        <dbReference type="HAMAP-Rule" id="MF_01539"/>
    </source>
</evidence>
<dbReference type="KEGG" id="lbe:MOO44_07375"/>
<gene>
    <name evidence="3" type="primary">tmcAL</name>
    <name evidence="4" type="ORF">MOO44_07375</name>
</gene>
<comment type="function">
    <text evidence="3">Catalyzes the formation of N(4)-acetylcytidine (ac(4)C) at the wobble position of elongator tRNA(Met), using acetate and ATP as substrates. First activates an acetate ion to form acetyladenylate (Ac-AMP) and then transfers the acetyl group to tRNA to form ac(4)C34.</text>
</comment>